<reference evidence="1" key="1">
    <citation type="submission" date="2019-12" db="EMBL/GenBank/DDBJ databases">
        <title>Actinomadura physcomitrii sp. nov., a novel actinomycete isolated from moss [Physcomitrium sphaericum (Ludw) Fuernr].</title>
        <authorList>
            <person name="Zhuang X."/>
        </authorList>
    </citation>
    <scope>NUCLEOTIDE SEQUENCE [LARGE SCALE GENOMIC DNA]</scope>
    <source>
        <strain evidence="1">LD22</strain>
    </source>
</reference>
<dbReference type="Proteomes" id="UP000462055">
    <property type="component" value="Unassembled WGS sequence"/>
</dbReference>
<sequence length="107" mass="11560">MAPELKVDHEQMLKSGRDIGDAAGGLRSHWQQFQGELSSFGEPWGSDDIGSIIGGCYQAVLEVFQDCLDDNIDGVAEHGEGVQAMAAGYREAEDTSAVEVNRVNDFL</sequence>
<keyword evidence="2" id="KW-1185">Reference proteome</keyword>
<dbReference type="Gene3D" id="1.10.287.1060">
    <property type="entry name" value="ESAT-6-like"/>
    <property type="match status" value="1"/>
</dbReference>
<evidence type="ECO:0000313" key="1">
    <source>
        <dbReference type="EMBL" id="MWA01504.1"/>
    </source>
</evidence>
<comment type="caution">
    <text evidence="1">The sequence shown here is derived from an EMBL/GenBank/DDBJ whole genome shotgun (WGS) entry which is preliminary data.</text>
</comment>
<dbReference type="EMBL" id="WBMS02000009">
    <property type="protein sequence ID" value="MWA01504.1"/>
    <property type="molecule type" value="Genomic_DNA"/>
</dbReference>
<gene>
    <name evidence="1" type="ORF">F8568_014170</name>
</gene>
<protein>
    <recommendedName>
        <fullName evidence="3">WXG100 family type VII secretion target</fullName>
    </recommendedName>
</protein>
<evidence type="ECO:0008006" key="3">
    <source>
        <dbReference type="Google" id="ProtNLM"/>
    </source>
</evidence>
<dbReference type="RefSeq" id="WP_151593977.1">
    <property type="nucleotide sequence ID" value="NZ_WBMS02000009.1"/>
</dbReference>
<name>A0A6I4MB92_9ACTN</name>
<dbReference type="AlphaFoldDB" id="A0A6I4MB92"/>
<proteinExistence type="predicted"/>
<accession>A0A6I4MB92</accession>
<organism evidence="1 2">
    <name type="scientific">Actinomadura physcomitrii</name>
    <dbReference type="NCBI Taxonomy" id="2650748"/>
    <lineage>
        <taxon>Bacteria</taxon>
        <taxon>Bacillati</taxon>
        <taxon>Actinomycetota</taxon>
        <taxon>Actinomycetes</taxon>
        <taxon>Streptosporangiales</taxon>
        <taxon>Thermomonosporaceae</taxon>
        <taxon>Actinomadura</taxon>
    </lineage>
</organism>
<evidence type="ECO:0000313" key="2">
    <source>
        <dbReference type="Proteomes" id="UP000462055"/>
    </source>
</evidence>
<dbReference type="InterPro" id="IPR036689">
    <property type="entry name" value="ESAT-6-like_sf"/>
</dbReference>
<dbReference type="SUPFAM" id="SSF140453">
    <property type="entry name" value="EsxAB dimer-like"/>
    <property type="match status" value="1"/>
</dbReference>